<feature type="transmembrane region" description="Helical" evidence="14">
    <location>
        <begin position="361"/>
        <end position="383"/>
    </location>
</feature>
<evidence type="ECO:0000256" key="8">
    <source>
        <dbReference type="ARBA" id="ARBA00023053"/>
    </source>
</evidence>
<feature type="region of interest" description="Disordered" evidence="13">
    <location>
        <begin position="734"/>
        <end position="811"/>
    </location>
</feature>
<dbReference type="GO" id="GO:0030855">
    <property type="term" value="P:epithelial cell differentiation"/>
    <property type="evidence" value="ECO:0007669"/>
    <property type="project" value="Ensembl"/>
</dbReference>
<dbReference type="Ensembl" id="ENSPPAT00000048211.1">
    <property type="protein sequence ID" value="ENSPPAP00000025384.1"/>
    <property type="gene ID" value="ENSPPAG00000035825.1"/>
</dbReference>
<comment type="similarity">
    <text evidence="2 12">Belongs to the monovalent cation:proton antiporter 1 (CPA1) transporter (TC 2.A.36) family.</text>
</comment>
<gene>
    <name evidence="18" type="primary">SLC9A2</name>
</gene>
<reference evidence="18" key="2">
    <citation type="submission" date="2025-09" db="UniProtKB">
        <authorList>
            <consortium name="Ensembl"/>
        </authorList>
    </citation>
    <scope>IDENTIFICATION</scope>
</reference>
<dbReference type="STRING" id="9597.ENSPPAP00000025384"/>
<feature type="transmembrane region" description="Helical" evidence="14">
    <location>
        <begin position="107"/>
        <end position="128"/>
    </location>
</feature>
<keyword evidence="7 14" id="KW-1133">Transmembrane helix</keyword>
<evidence type="ECO:0000256" key="14">
    <source>
        <dbReference type="SAM" id="Phobius"/>
    </source>
</evidence>
<feature type="compositionally biased region" description="Polar residues" evidence="13">
    <location>
        <begin position="756"/>
        <end position="771"/>
    </location>
</feature>
<organism evidence="18 19">
    <name type="scientific">Pan paniscus</name>
    <name type="common">Pygmy chimpanzee</name>
    <name type="synonym">Bonobo</name>
    <dbReference type="NCBI Taxonomy" id="9597"/>
    <lineage>
        <taxon>Eukaryota</taxon>
        <taxon>Metazoa</taxon>
        <taxon>Chordata</taxon>
        <taxon>Craniata</taxon>
        <taxon>Vertebrata</taxon>
        <taxon>Euteleostomi</taxon>
        <taxon>Mammalia</taxon>
        <taxon>Eutheria</taxon>
        <taxon>Euarchontoglires</taxon>
        <taxon>Primates</taxon>
        <taxon>Haplorrhini</taxon>
        <taxon>Catarrhini</taxon>
        <taxon>Hominidae</taxon>
        <taxon>Pan</taxon>
    </lineage>
</organism>
<feature type="transmembrane region" description="Helical" evidence="14">
    <location>
        <begin position="235"/>
        <end position="257"/>
    </location>
</feature>
<feature type="transmembrane region" description="Helical" evidence="14">
    <location>
        <begin position="319"/>
        <end position="340"/>
    </location>
</feature>
<feature type="region of interest" description="Disordered" evidence="13">
    <location>
        <begin position="648"/>
        <end position="701"/>
    </location>
</feature>
<dbReference type="PRINTS" id="PR01084">
    <property type="entry name" value="NAHEXCHNGR"/>
</dbReference>
<evidence type="ECO:0000259" key="16">
    <source>
        <dbReference type="Pfam" id="PF00999"/>
    </source>
</evidence>
<dbReference type="Pfam" id="PF16644">
    <property type="entry name" value="NEXCaM_BD"/>
    <property type="match status" value="1"/>
</dbReference>
<dbReference type="GO" id="GO:0098719">
    <property type="term" value="P:sodium ion import across plasma membrane"/>
    <property type="evidence" value="ECO:0007669"/>
    <property type="project" value="TreeGrafter"/>
</dbReference>
<name>A0A2R9BED2_PANPA</name>
<dbReference type="InterPro" id="IPR004709">
    <property type="entry name" value="NaH_exchanger"/>
</dbReference>
<evidence type="ECO:0000256" key="5">
    <source>
        <dbReference type="ARBA" id="ARBA00022475"/>
    </source>
</evidence>
<evidence type="ECO:0000256" key="3">
    <source>
        <dbReference type="ARBA" id="ARBA00022448"/>
    </source>
</evidence>
<evidence type="ECO:0000256" key="11">
    <source>
        <dbReference type="ARBA" id="ARBA00023201"/>
    </source>
</evidence>
<feature type="signal peptide" evidence="15">
    <location>
        <begin position="1"/>
        <end position="33"/>
    </location>
</feature>
<keyword evidence="5" id="KW-1003">Cell membrane</keyword>
<dbReference type="InterPro" id="IPR006153">
    <property type="entry name" value="Cation/H_exchanger_TM"/>
</dbReference>
<feature type="domain" description="Cation/H+ exchanger transmembrane" evidence="16">
    <location>
        <begin position="88"/>
        <end position="484"/>
    </location>
</feature>
<dbReference type="PRINTS" id="PR01086">
    <property type="entry name" value="NAHEXCHNGR2"/>
</dbReference>
<protein>
    <recommendedName>
        <fullName evidence="12">Sodium/hydrogen exchanger</fullName>
    </recommendedName>
</protein>
<evidence type="ECO:0000256" key="15">
    <source>
        <dbReference type="SAM" id="SignalP"/>
    </source>
</evidence>
<dbReference type="GO" id="GO:0016324">
    <property type="term" value="C:apical plasma membrane"/>
    <property type="evidence" value="ECO:0007669"/>
    <property type="project" value="UniProtKB-SubCell"/>
</dbReference>
<sequence length="811" mass="91403">MEPLGNWRSLRAPPPPMLLLLLLQVAGPVGALAETLLNAPRAMGTSSSPPSPASVVAPGTTLFEESRLPVFTLDYPHVQIPFEITLWILLASLAKIGFHLYHKLPTIVPESCLLIMVGLLLGGIIFGVDEKSPPAMKTDVFFLYLLPPIVLDAGYFMPTRPFFENIGTIFWYAVVGTLWNSIGIGVSLFGICQIEAFGLSDITLLQNLLFGSLISAVDPVAVLAVFENIHVNEQLYILVFGESLLNDAVTVVLYNLFKSFCQMKTIETIDVFAGIANFFVVGIGGVLIGIFLGFIAAFTTRFTHNIRVIEPLFVFLYSYLSYITAEMFHLSGIMAITACAMTMNKYVEENVSQKSYTTIKYFMKMLSSVSETLIFIFMGVSTVGKNHEWNWAFVCFTLAFCLMWRALGVFVLTQVINRFRTIPLTFKDQFIIAYGGLRGAICFALVFLLPAAVFPRKKLFITAAIVVIFFTVFILGITIRPLVEFLDVKRSNKKQQAVSEEIYCRLFDHVKTGIEDVCGHWGHNFWRDKFKKFDDKYLRKLLIRENQPKSSIVSLYKKLEIKHAIEMAETGMISTVPTFASLNDCREEKIRKVTSSETDEIRELLSRNLYQIRQRTLSYNRHSLTADTSERQAKEILIRRRHSLRESIRKDSSLNREHRASTSTSRYLSLPKNTKLPEKLQKRRTISIADGNSSDSDADAGTTVLNLQPRARRFLPEQFSKKSPQSYKMEWKNEVDVDSGRDMPSPPTPHSREKGTQTSGLLQQPLLSKDQSGSEREDSLTEGIPPKPPPRLVWRASEPGSRKARFGSEKP</sequence>
<evidence type="ECO:0000256" key="6">
    <source>
        <dbReference type="ARBA" id="ARBA00022692"/>
    </source>
</evidence>
<keyword evidence="6 12" id="KW-0812">Transmembrane</keyword>
<evidence type="ECO:0000256" key="13">
    <source>
        <dbReference type="SAM" id="MobiDB-lite"/>
    </source>
</evidence>
<feature type="transmembrane region" description="Helical" evidence="14">
    <location>
        <begin position="389"/>
        <end position="412"/>
    </location>
</feature>
<feature type="transmembrane region" description="Helical" evidence="14">
    <location>
        <begin position="269"/>
        <end position="299"/>
    </location>
</feature>
<keyword evidence="19" id="KW-1185">Reference proteome</keyword>
<evidence type="ECO:0000256" key="9">
    <source>
        <dbReference type="ARBA" id="ARBA00023065"/>
    </source>
</evidence>
<proteinExistence type="inferred from homology"/>
<dbReference type="Gene3D" id="6.10.140.1330">
    <property type="match status" value="1"/>
</dbReference>
<dbReference type="InterPro" id="IPR018422">
    <property type="entry name" value="Cation/H_exchanger_CPA1"/>
</dbReference>
<dbReference type="PANTHER" id="PTHR10110:SF89">
    <property type="entry name" value="SODIUM_HYDROGEN EXCHANGER 2"/>
    <property type="match status" value="1"/>
</dbReference>
<reference evidence="18" key="1">
    <citation type="submission" date="2025-08" db="UniProtKB">
        <authorList>
            <consortium name="Ensembl"/>
        </authorList>
    </citation>
    <scope>IDENTIFICATION</scope>
</reference>
<keyword evidence="4 12" id="KW-0050">Antiport</keyword>
<dbReference type="Gene3D" id="6.10.250.2020">
    <property type="match status" value="1"/>
</dbReference>
<evidence type="ECO:0000313" key="19">
    <source>
        <dbReference type="Proteomes" id="UP000240080"/>
    </source>
</evidence>
<feature type="transmembrane region" description="Helical" evidence="14">
    <location>
        <begin position="169"/>
        <end position="192"/>
    </location>
</feature>
<feature type="transmembrane region" description="Helical" evidence="14">
    <location>
        <begin position="459"/>
        <end position="483"/>
    </location>
</feature>
<dbReference type="Proteomes" id="UP000240080">
    <property type="component" value="Unplaced"/>
</dbReference>
<dbReference type="Bgee" id="ENSPPAG00000035825">
    <property type="expression patterns" value="Expressed in testis and 4 other cell types or tissues"/>
</dbReference>
<dbReference type="GO" id="GO:0015385">
    <property type="term" value="F:sodium:proton antiporter activity"/>
    <property type="evidence" value="ECO:0007669"/>
    <property type="project" value="Ensembl"/>
</dbReference>
<feature type="compositionally biased region" description="Low complexity" evidence="13">
    <location>
        <begin position="686"/>
        <end position="701"/>
    </location>
</feature>
<evidence type="ECO:0000256" key="2">
    <source>
        <dbReference type="ARBA" id="ARBA00007367"/>
    </source>
</evidence>
<dbReference type="NCBIfam" id="TIGR00840">
    <property type="entry name" value="b_cpa1"/>
    <property type="match status" value="1"/>
</dbReference>
<evidence type="ECO:0000313" key="18">
    <source>
        <dbReference type="Ensembl" id="ENSPPAP00000025384.1"/>
    </source>
</evidence>
<keyword evidence="11 12" id="KW-0739">Sodium transport</keyword>
<accession>A0A2R9BED2</accession>
<dbReference type="GeneTree" id="ENSGT00940000156807"/>
<keyword evidence="3 12" id="KW-0813">Transport</keyword>
<dbReference type="InterPro" id="IPR001953">
    <property type="entry name" value="NHE-2/4"/>
</dbReference>
<feature type="domain" description="Sodium/hydrogen exchanger regulatory region" evidence="17">
    <location>
        <begin position="575"/>
        <end position="684"/>
    </location>
</feature>
<evidence type="ECO:0000256" key="10">
    <source>
        <dbReference type="ARBA" id="ARBA00023136"/>
    </source>
</evidence>
<dbReference type="GO" id="GO:0051453">
    <property type="term" value="P:regulation of intracellular pH"/>
    <property type="evidence" value="ECO:0007669"/>
    <property type="project" value="Ensembl"/>
</dbReference>
<dbReference type="EMBL" id="AJFE02037131">
    <property type="status" value="NOT_ANNOTATED_CDS"/>
    <property type="molecule type" value="Genomic_DNA"/>
</dbReference>
<evidence type="ECO:0000256" key="7">
    <source>
        <dbReference type="ARBA" id="ARBA00022989"/>
    </source>
</evidence>
<evidence type="ECO:0000259" key="17">
    <source>
        <dbReference type="Pfam" id="PF16644"/>
    </source>
</evidence>
<feature type="transmembrane region" description="Helical" evidence="14">
    <location>
        <begin position="204"/>
        <end position="229"/>
    </location>
</feature>
<dbReference type="AlphaFoldDB" id="A0A2R9BED2"/>
<keyword evidence="8" id="KW-0915">Sodium</keyword>
<dbReference type="InterPro" id="IPR032103">
    <property type="entry name" value="NHE_CaM-bd"/>
</dbReference>
<comment type="subcellular location">
    <subcellularLocation>
        <location evidence="1">Apical cell membrane</location>
        <topology evidence="1">Multi-pass membrane protein</topology>
    </subcellularLocation>
</comment>
<evidence type="ECO:0000256" key="12">
    <source>
        <dbReference type="RuleBase" id="RU003722"/>
    </source>
</evidence>
<feature type="transmembrane region" description="Helical" evidence="14">
    <location>
        <begin position="140"/>
        <end position="157"/>
    </location>
</feature>
<keyword evidence="10 14" id="KW-0472">Membrane</keyword>
<feature type="chain" id="PRO_5015322070" description="Sodium/hydrogen exchanger" evidence="15">
    <location>
        <begin position="34"/>
        <end position="811"/>
    </location>
</feature>
<dbReference type="Pfam" id="PF00999">
    <property type="entry name" value="Na_H_Exchanger"/>
    <property type="match status" value="1"/>
</dbReference>
<evidence type="ECO:0000256" key="1">
    <source>
        <dbReference type="ARBA" id="ARBA00004424"/>
    </source>
</evidence>
<keyword evidence="9 12" id="KW-0406">Ion transport</keyword>
<evidence type="ECO:0000256" key="4">
    <source>
        <dbReference type="ARBA" id="ARBA00022449"/>
    </source>
</evidence>
<dbReference type="GO" id="GO:0015386">
    <property type="term" value="F:potassium:proton antiporter activity"/>
    <property type="evidence" value="ECO:0007669"/>
    <property type="project" value="TreeGrafter"/>
</dbReference>
<feature type="transmembrane region" description="Helical" evidence="14">
    <location>
        <begin position="432"/>
        <end position="453"/>
    </location>
</feature>
<feature type="compositionally biased region" description="Basic and acidic residues" evidence="13">
    <location>
        <begin position="648"/>
        <end position="660"/>
    </location>
</feature>
<dbReference type="GO" id="GO:0008104">
    <property type="term" value="P:intracellular protein localization"/>
    <property type="evidence" value="ECO:0007669"/>
    <property type="project" value="Ensembl"/>
</dbReference>
<keyword evidence="15" id="KW-0732">Signal</keyword>
<dbReference type="PANTHER" id="PTHR10110">
    <property type="entry name" value="SODIUM/HYDROGEN EXCHANGER"/>
    <property type="match status" value="1"/>
</dbReference>